<sequence length="341" mass="37340">MKSLFIVPLVTALSLVALVESTEVVASEITLNYAFFAPNGTFPAQQMNYWAKELESRTEGAVEVNTFPGGTLLGARDMYNGVTQGIVDIGLGSPSGDPGRFPVSSVMTLPLGIPNAKVASLAYDELMRDLQPEEMSKFKVLAFFTSEPVYIQTRQAAGNLDDFKSIKLGGAGSFMPAVSSLGASPVAMLMPSVTEALPTGVIDGVVTSREVLKDFKLAEYIDYVVDYPLGVVTFAAVMTKEKWESLPREVQEVMEELAAEMPLWIGRYHDGAVKSALEWSQEKHGLAIAELEEKERVVWGERLKHLVENWRSEMMSKGLPASDILSKVESIIEKHLESDLN</sequence>
<dbReference type="Proteomes" id="UP001596422">
    <property type="component" value="Unassembled WGS sequence"/>
</dbReference>
<keyword evidence="4" id="KW-1185">Reference proteome</keyword>
<dbReference type="InterPro" id="IPR038404">
    <property type="entry name" value="TRAP_DctP_sf"/>
</dbReference>
<accession>A0ABW2AAN3</accession>
<proteinExistence type="predicted"/>
<feature type="signal peptide" evidence="2">
    <location>
        <begin position="1"/>
        <end position="26"/>
    </location>
</feature>
<protein>
    <submittedName>
        <fullName evidence="3">TRAP transporter substrate-binding protein</fullName>
    </submittedName>
</protein>
<gene>
    <name evidence="3" type="ORF">ACFQDL_32300</name>
</gene>
<dbReference type="PANTHER" id="PTHR33376:SF15">
    <property type="entry name" value="BLL6794 PROTEIN"/>
    <property type="match status" value="1"/>
</dbReference>
<evidence type="ECO:0000256" key="2">
    <source>
        <dbReference type="SAM" id="SignalP"/>
    </source>
</evidence>
<keyword evidence="1 2" id="KW-0732">Signal</keyword>
<dbReference type="CDD" id="cd13665">
    <property type="entry name" value="PBP2_TRAP_Dctp3_4"/>
    <property type="match status" value="1"/>
</dbReference>
<dbReference type="RefSeq" id="WP_379914086.1">
    <property type="nucleotide sequence ID" value="NZ_JBHSWE010000002.1"/>
</dbReference>
<evidence type="ECO:0000313" key="4">
    <source>
        <dbReference type="Proteomes" id="UP001596422"/>
    </source>
</evidence>
<dbReference type="InterPro" id="IPR018389">
    <property type="entry name" value="DctP_fam"/>
</dbReference>
<dbReference type="PANTHER" id="PTHR33376">
    <property type="match status" value="1"/>
</dbReference>
<organism evidence="3 4">
    <name type="scientific">Marinobacterium aestuariivivens</name>
    <dbReference type="NCBI Taxonomy" id="1698799"/>
    <lineage>
        <taxon>Bacteria</taxon>
        <taxon>Pseudomonadati</taxon>
        <taxon>Pseudomonadota</taxon>
        <taxon>Gammaproteobacteria</taxon>
        <taxon>Oceanospirillales</taxon>
        <taxon>Oceanospirillaceae</taxon>
        <taxon>Marinobacterium</taxon>
    </lineage>
</organism>
<evidence type="ECO:0000313" key="3">
    <source>
        <dbReference type="EMBL" id="MFC6674277.1"/>
    </source>
</evidence>
<reference evidence="4" key="1">
    <citation type="journal article" date="2019" name="Int. J. Syst. Evol. Microbiol.">
        <title>The Global Catalogue of Microorganisms (GCM) 10K type strain sequencing project: providing services to taxonomists for standard genome sequencing and annotation.</title>
        <authorList>
            <consortium name="The Broad Institute Genomics Platform"/>
            <consortium name="The Broad Institute Genome Sequencing Center for Infectious Disease"/>
            <person name="Wu L."/>
            <person name="Ma J."/>
        </authorList>
    </citation>
    <scope>NUCLEOTIDE SEQUENCE [LARGE SCALE GENOMIC DNA]</scope>
    <source>
        <strain evidence="4">NBRC 111756</strain>
    </source>
</reference>
<name>A0ABW2AAN3_9GAMM</name>
<dbReference type="Gene3D" id="3.40.190.170">
    <property type="entry name" value="Bacterial extracellular solute-binding protein, family 7"/>
    <property type="match status" value="1"/>
</dbReference>
<dbReference type="Pfam" id="PF03480">
    <property type="entry name" value="DctP"/>
    <property type="match status" value="1"/>
</dbReference>
<feature type="chain" id="PRO_5046557607" evidence="2">
    <location>
        <begin position="27"/>
        <end position="341"/>
    </location>
</feature>
<comment type="caution">
    <text evidence="3">The sequence shown here is derived from an EMBL/GenBank/DDBJ whole genome shotgun (WGS) entry which is preliminary data.</text>
</comment>
<evidence type="ECO:0000256" key="1">
    <source>
        <dbReference type="ARBA" id="ARBA00022729"/>
    </source>
</evidence>
<dbReference type="NCBIfam" id="NF037995">
    <property type="entry name" value="TRAP_S1"/>
    <property type="match status" value="1"/>
</dbReference>
<dbReference type="EMBL" id="JBHSWE010000002">
    <property type="protein sequence ID" value="MFC6674277.1"/>
    <property type="molecule type" value="Genomic_DNA"/>
</dbReference>